<dbReference type="PANTHER" id="PTHR43135:SF3">
    <property type="entry name" value="ALPHA-D-RIBOSE 1-METHYLPHOSPHONATE 5-TRIPHOSPHATE DIPHOSPHATASE"/>
    <property type="match status" value="1"/>
</dbReference>
<dbReference type="PANTHER" id="PTHR43135">
    <property type="entry name" value="ALPHA-D-RIBOSE 1-METHYLPHOSPHONATE 5-TRIPHOSPHATE DIPHOSPHATASE"/>
    <property type="match status" value="1"/>
</dbReference>
<evidence type="ECO:0000259" key="1">
    <source>
        <dbReference type="Pfam" id="PF01979"/>
    </source>
</evidence>
<name>A0A382FVA1_9ZZZZ</name>
<dbReference type="AlphaFoldDB" id="A0A382FVA1"/>
<evidence type="ECO:0000313" key="2">
    <source>
        <dbReference type="EMBL" id="SVB66193.1"/>
    </source>
</evidence>
<dbReference type="InterPro" id="IPR057744">
    <property type="entry name" value="OTAase-like"/>
</dbReference>
<dbReference type="SUPFAM" id="SSF51338">
    <property type="entry name" value="Composite domain of metallo-dependent hydrolases"/>
    <property type="match status" value="1"/>
</dbReference>
<feature type="domain" description="Amidohydrolase-related" evidence="1">
    <location>
        <begin position="86"/>
        <end position="435"/>
    </location>
</feature>
<dbReference type="InterPro" id="IPR011059">
    <property type="entry name" value="Metal-dep_hydrolase_composite"/>
</dbReference>
<dbReference type="SUPFAM" id="SSF51556">
    <property type="entry name" value="Metallo-dependent hydrolases"/>
    <property type="match status" value="1"/>
</dbReference>
<dbReference type="GO" id="GO:0016810">
    <property type="term" value="F:hydrolase activity, acting on carbon-nitrogen (but not peptide) bonds"/>
    <property type="evidence" value="ECO:0007669"/>
    <property type="project" value="InterPro"/>
</dbReference>
<protein>
    <recommendedName>
        <fullName evidence="1">Amidohydrolase-related domain-containing protein</fullName>
    </recommendedName>
</protein>
<dbReference type="EMBL" id="UINC01051715">
    <property type="protein sequence ID" value="SVB66193.1"/>
    <property type="molecule type" value="Genomic_DNA"/>
</dbReference>
<proteinExistence type="predicted"/>
<organism evidence="2">
    <name type="scientific">marine metagenome</name>
    <dbReference type="NCBI Taxonomy" id="408172"/>
    <lineage>
        <taxon>unclassified sequences</taxon>
        <taxon>metagenomes</taxon>
        <taxon>ecological metagenomes</taxon>
    </lineage>
</organism>
<dbReference type="Gene3D" id="3.20.20.140">
    <property type="entry name" value="Metal-dependent hydrolases"/>
    <property type="match status" value="1"/>
</dbReference>
<dbReference type="InterPro" id="IPR051781">
    <property type="entry name" value="Metallo-dep_Hydrolase"/>
</dbReference>
<dbReference type="CDD" id="cd01299">
    <property type="entry name" value="Met_dep_hydrolase_A"/>
    <property type="match status" value="1"/>
</dbReference>
<dbReference type="InterPro" id="IPR006680">
    <property type="entry name" value="Amidohydro-rel"/>
</dbReference>
<sequence>MLRKVLSLLTVIYTMTLCATSSAQVSDEWKIIHAGSLLSDAREEARIEQSVIVRNNLIIEVRDGYVEPGEVGGTANARVIDLKNQFVMSGLIDSHTHILSQQEPNRREIRVTRSSELSALMGVEYGMRTLRAGFTTIRNVGGDRNAIFALRDAINQGIVMGPRIRASGQGITPTGGHGDGGGFRDDIFSHPHSGVCDGVAECRKAVRTQVKYGADHIKYVATGGVLSMTATGIGQQFTDEEQIALVEAAHAMGRKVAAHAHGKIGMEAALRAGVDSIEHGSFLDAETADLFVATGAYLVPTLIAGHTVERIATEQPDFYVPEVRQKAIEVGPIMKTALRTAYEKGVKIAFGTDAGVNDHGTNAYEAVLMNEAGMPERAILISATINAAELIGITDITGTIEVGKDADIIAVGGNPLEDISTLLQPSYVMVRGNEVDLDVPPVNLFPWPDI</sequence>
<dbReference type="Gene3D" id="2.30.40.10">
    <property type="entry name" value="Urease, subunit C, domain 1"/>
    <property type="match status" value="1"/>
</dbReference>
<dbReference type="Pfam" id="PF01979">
    <property type="entry name" value="Amidohydro_1"/>
    <property type="match status" value="1"/>
</dbReference>
<reference evidence="2" key="1">
    <citation type="submission" date="2018-05" db="EMBL/GenBank/DDBJ databases">
        <authorList>
            <person name="Lanie J.A."/>
            <person name="Ng W.-L."/>
            <person name="Kazmierczak K.M."/>
            <person name="Andrzejewski T.M."/>
            <person name="Davidsen T.M."/>
            <person name="Wayne K.J."/>
            <person name="Tettelin H."/>
            <person name="Glass J.I."/>
            <person name="Rusch D."/>
            <person name="Podicherti R."/>
            <person name="Tsui H.-C.T."/>
            <person name="Winkler M.E."/>
        </authorList>
    </citation>
    <scope>NUCLEOTIDE SEQUENCE</scope>
</reference>
<accession>A0A382FVA1</accession>
<gene>
    <name evidence="2" type="ORF">METZ01_LOCUS219047</name>
</gene>
<dbReference type="InterPro" id="IPR032466">
    <property type="entry name" value="Metal_Hydrolase"/>
</dbReference>